<evidence type="ECO:0000259" key="2">
    <source>
        <dbReference type="Pfam" id="PF19116"/>
    </source>
</evidence>
<name>A0A562UXR6_9SPHN</name>
<feature type="domain" description="DUF5801" evidence="2">
    <location>
        <begin position="193"/>
        <end position="342"/>
    </location>
</feature>
<dbReference type="Proteomes" id="UP000320547">
    <property type="component" value="Unassembled WGS sequence"/>
</dbReference>
<dbReference type="OrthoDB" id="8335338at2"/>
<dbReference type="InterPro" id="IPR043824">
    <property type="entry name" value="DUF5801"/>
</dbReference>
<dbReference type="Pfam" id="PF17963">
    <property type="entry name" value="Big_9"/>
    <property type="match status" value="1"/>
</dbReference>
<feature type="compositionally biased region" description="Gly residues" evidence="1">
    <location>
        <begin position="1036"/>
        <end position="1048"/>
    </location>
</feature>
<dbReference type="STRING" id="476157.GCA_001663155_01294"/>
<organism evidence="3 4">
    <name type="scientific">Altererythrobacter ishigakiensis</name>
    <dbReference type="NCBI Taxonomy" id="476157"/>
    <lineage>
        <taxon>Bacteria</taxon>
        <taxon>Pseudomonadati</taxon>
        <taxon>Pseudomonadota</taxon>
        <taxon>Alphaproteobacteria</taxon>
        <taxon>Sphingomonadales</taxon>
        <taxon>Erythrobacteraceae</taxon>
        <taxon>Altererythrobacter</taxon>
    </lineage>
</organism>
<dbReference type="NCBIfam" id="TIGR01965">
    <property type="entry name" value="VCBS_repeat"/>
    <property type="match status" value="1"/>
</dbReference>
<dbReference type="Pfam" id="PF19116">
    <property type="entry name" value="DUF5801"/>
    <property type="match status" value="2"/>
</dbReference>
<dbReference type="EMBL" id="VLLK01000001">
    <property type="protein sequence ID" value="TWJ10397.1"/>
    <property type="molecule type" value="Genomic_DNA"/>
</dbReference>
<proteinExistence type="predicted"/>
<reference evidence="3 4" key="1">
    <citation type="submission" date="2019-07" db="EMBL/GenBank/DDBJ databases">
        <title>Genomic Encyclopedia of Archaeal and Bacterial Type Strains, Phase II (KMG-II): from individual species to whole genera.</title>
        <authorList>
            <person name="Goeker M."/>
        </authorList>
    </citation>
    <scope>NUCLEOTIDE SEQUENCE [LARGE SCALE GENOMIC DNA]</scope>
    <source>
        <strain evidence="3 4">ATCC BAA-2084</strain>
    </source>
</reference>
<evidence type="ECO:0000256" key="1">
    <source>
        <dbReference type="SAM" id="MobiDB-lite"/>
    </source>
</evidence>
<comment type="caution">
    <text evidence="3">The sequence shown here is derived from an EMBL/GenBank/DDBJ whole genome shotgun (WGS) entry which is preliminary data.</text>
</comment>
<evidence type="ECO:0000313" key="4">
    <source>
        <dbReference type="Proteomes" id="UP000320547"/>
    </source>
</evidence>
<evidence type="ECO:0000313" key="3">
    <source>
        <dbReference type="EMBL" id="TWJ10397.1"/>
    </source>
</evidence>
<feature type="domain" description="DUF5801" evidence="2">
    <location>
        <begin position="28"/>
        <end position="169"/>
    </location>
</feature>
<feature type="non-terminal residue" evidence="3">
    <location>
        <position position="1"/>
    </location>
</feature>
<protein>
    <submittedName>
        <fullName evidence="3">VCBS repeat-containing protein</fullName>
    </submittedName>
</protein>
<accession>A0A562UXR6</accession>
<feature type="region of interest" description="Disordered" evidence="1">
    <location>
        <begin position="1029"/>
        <end position="1048"/>
    </location>
</feature>
<gene>
    <name evidence="3" type="ORF">JN10_2061</name>
</gene>
<dbReference type="RefSeq" id="WP_144573654.1">
    <property type="nucleotide sequence ID" value="NZ_VLLK01000001.1"/>
</dbReference>
<keyword evidence="4" id="KW-1185">Reference proteome</keyword>
<dbReference type="InterPro" id="IPR010221">
    <property type="entry name" value="VCBS_dom"/>
</dbReference>
<sequence>PTIDVTKGDDAGVVLETQDAETEGVLTDTDSSSANFGGVFGLTSDGGADGAVSPVLSYALAVTNSTSELTSGGDAINLFLVGGVVVGSTAADAGSINDGNTIFDISVAADGTVTLNQYQQIDHTNTDPSPTETPFEDHVIALVDGKVTLTASSTITDGDGDQATDSETIDLGGNIRFADDGPSIASVSKGFGVNVDETDAGTPAGFPISDTSLAAVITYVGDFGADGAASSDSVVYTIDIVGDGSTPLATAIGDYSVSLVQTAANVITGVYNDGTEKTAFTVTINADGTVTLQQNVPLEHLIDGDNSSGEHNDTLDLTGLISATVTLTDSDGDTAEQSAGIGDQLFFSDDGPTAVDDTNSIGEDTASVGGNILTDGTDDDFGGDGQGSIQSISGFGGAGSVDGNTTGEWGTLTLNADGSYTYNLNTAAVQFLDVGETETDTFTYTIVDSDGDTSEATLVITIDGANDLPVVGTDAVAVSDEGLSAGNADTVGNPTDTTNSATATGSFSVSDADASDTSFNYLIGIPTDPLSSGGEAITWDNTTPNTLIGSTTAGEVIRITITDDPANGEADYTVLLSKPIDHSDTASEDITTLTLDVVVADGTAGTNKVDAITVTIEDDSPVNFTPVDLTDTTGALPTQDDALVNSGSATATRLINDPDNDGIGTDFIGADGFGTLTFVGGMDGVTTLQTTGGDPITAGGDIIYLFGFGTGTLTASTDQTNTDASAQVFTVTLNTGTGAGDDATYTIDFDRPLDDGSGFVFDDFSSAPAGQNDWVGLDSDLNDIDVDNNDSEDLLITPTNGTVNTSATDIGNANQWIDNGEGLRLDFVVDVRRAPGQDEKDVDGFDFDRHYDVDNASFTVMQVGGGGTDARVTITLFDDTATLPNGLAALPVAVDASSIVVKDSGGNVLILGADYDVVANVNGTVTVTGLEVGDQVSFGAVGGAFFNGVSYFNGGGGDRFALGVFGSESALSGNDLTFDFDVQATDGDGDTSTGTIDITVTPDDGSASLSLSDSGSGGASLQSFSTETNLLDDGTSGSGNGKGNGNGGSKDFFDGGTWGVGTFSSSNDSLNDQLGMRSFTTSMTATAAFGAMMVNSGEMTSFFGNASVSSSDAYTFAGMSSFEMVSMDSLGNFESAASMEWASNIETPVSVNSNGKFGNHDTFTFDGMTDLADFGANGIEAGGFSEFLADGPAFDAAPSMMGMMDASGSMMEALMALTPQAGGETQLAEMAGLDTGAHVPELAAIMDDIMAEHAIDGLLDQIAGPANEIVGMDGEIGYLGNDALAAMIDTGAFAFDGNAMADMTEEAAALATMSA</sequence>